<keyword evidence="1 2" id="KW-0812">Transmembrane</keyword>
<organism evidence="2 3">
    <name type="scientific">Asbolus verrucosus</name>
    <name type="common">Desert ironclad beetle</name>
    <dbReference type="NCBI Taxonomy" id="1661398"/>
    <lineage>
        <taxon>Eukaryota</taxon>
        <taxon>Metazoa</taxon>
        <taxon>Ecdysozoa</taxon>
        <taxon>Arthropoda</taxon>
        <taxon>Hexapoda</taxon>
        <taxon>Insecta</taxon>
        <taxon>Pterygota</taxon>
        <taxon>Neoptera</taxon>
        <taxon>Endopterygota</taxon>
        <taxon>Coleoptera</taxon>
        <taxon>Polyphaga</taxon>
        <taxon>Cucujiformia</taxon>
        <taxon>Tenebrionidae</taxon>
        <taxon>Pimeliinae</taxon>
        <taxon>Asbolus</taxon>
    </lineage>
</organism>
<evidence type="ECO:0000256" key="1">
    <source>
        <dbReference type="SAM" id="Phobius"/>
    </source>
</evidence>
<accession>A0A482VQN8</accession>
<dbReference type="PANTHER" id="PTHR14557">
    <property type="entry name" value="PROTEIN C7ORF21"/>
    <property type="match status" value="1"/>
</dbReference>
<comment type="caution">
    <text evidence="2">The sequence shown here is derived from an EMBL/GenBank/DDBJ whole genome shotgun (WGS) entry which is preliminary data.</text>
</comment>
<dbReference type="GO" id="GO:0036503">
    <property type="term" value="P:ERAD pathway"/>
    <property type="evidence" value="ECO:0007669"/>
    <property type="project" value="InterPro"/>
</dbReference>
<keyword evidence="3" id="KW-1185">Reference proteome</keyword>
<gene>
    <name evidence="2" type="ORF">BDFB_005611</name>
</gene>
<dbReference type="AlphaFoldDB" id="A0A482VQN8"/>
<keyword evidence="1" id="KW-0472">Membrane</keyword>
<dbReference type="EMBL" id="QDEB01073611">
    <property type="protein sequence ID" value="RZC35145.1"/>
    <property type="molecule type" value="Genomic_DNA"/>
</dbReference>
<sequence length="162" mass="18502">MTLIEGIGDEVTHFFIGLLVVVVVSLAWWTTSISEQRHVQTVWLLDRRRHRAHRRLTNHTHAVTIAEGLSRNPSEFDLTSIICQEQLPQAIDETTEASTATYTSDPTIMEHNYAEAANAENQDNQNKESRDSSDIRIKLKYINDDLKLVDGKLQEQLGDFKK</sequence>
<dbReference type="PANTHER" id="PTHR14557:SF5">
    <property type="entry name" value="UBIQUITIN-LIKE DOMAIN-CONTAINING PROTEIN"/>
    <property type="match status" value="1"/>
</dbReference>
<name>A0A482VQN8_ASBVE</name>
<proteinExistence type="predicted"/>
<dbReference type="Proteomes" id="UP000292052">
    <property type="component" value="Unassembled WGS sequence"/>
</dbReference>
<dbReference type="OrthoDB" id="161999at2759"/>
<protein>
    <submittedName>
        <fullName evidence="2">Transmembrane and ubiquitin-like domain-containing protein 1</fullName>
    </submittedName>
</protein>
<evidence type="ECO:0000313" key="3">
    <source>
        <dbReference type="Proteomes" id="UP000292052"/>
    </source>
</evidence>
<evidence type="ECO:0000313" key="2">
    <source>
        <dbReference type="EMBL" id="RZC35145.1"/>
    </source>
</evidence>
<dbReference type="STRING" id="1661398.A0A482VQN8"/>
<keyword evidence="1" id="KW-1133">Transmembrane helix</keyword>
<reference evidence="2 3" key="1">
    <citation type="submission" date="2017-03" db="EMBL/GenBank/DDBJ databases">
        <title>Genome of the blue death feigning beetle - Asbolus verrucosus.</title>
        <authorList>
            <person name="Rider S.D."/>
        </authorList>
    </citation>
    <scope>NUCLEOTIDE SEQUENCE [LARGE SCALE GENOMIC DNA]</scope>
    <source>
        <strain evidence="2">Butters</strain>
        <tissue evidence="2">Head and leg muscle</tissue>
    </source>
</reference>
<feature type="transmembrane region" description="Helical" evidence="1">
    <location>
        <begin position="12"/>
        <end position="30"/>
    </location>
</feature>
<dbReference type="InterPro" id="IPR040352">
    <property type="entry name" value="TMUB1/2"/>
</dbReference>